<dbReference type="EMBL" id="JASCZI010272201">
    <property type="protein sequence ID" value="MED6220985.1"/>
    <property type="molecule type" value="Genomic_DNA"/>
</dbReference>
<name>A0ABU6ZGB7_9FABA</name>
<keyword evidence="2" id="KW-1185">Reference proteome</keyword>
<protein>
    <submittedName>
        <fullName evidence="1">Uncharacterized protein</fullName>
    </submittedName>
</protein>
<organism evidence="1 2">
    <name type="scientific">Stylosanthes scabra</name>
    <dbReference type="NCBI Taxonomy" id="79078"/>
    <lineage>
        <taxon>Eukaryota</taxon>
        <taxon>Viridiplantae</taxon>
        <taxon>Streptophyta</taxon>
        <taxon>Embryophyta</taxon>
        <taxon>Tracheophyta</taxon>
        <taxon>Spermatophyta</taxon>
        <taxon>Magnoliopsida</taxon>
        <taxon>eudicotyledons</taxon>
        <taxon>Gunneridae</taxon>
        <taxon>Pentapetalae</taxon>
        <taxon>rosids</taxon>
        <taxon>fabids</taxon>
        <taxon>Fabales</taxon>
        <taxon>Fabaceae</taxon>
        <taxon>Papilionoideae</taxon>
        <taxon>50 kb inversion clade</taxon>
        <taxon>dalbergioids sensu lato</taxon>
        <taxon>Dalbergieae</taxon>
        <taxon>Pterocarpus clade</taxon>
        <taxon>Stylosanthes</taxon>
    </lineage>
</organism>
<sequence length="112" mass="12440">MEHTIDVVRKQVKMYFPKFDASLLDPGKEVPSREEAQASLLVEVDQDPFCEIGLAPLLLPQPQPKSSKHSIERGFKPSNHCCAAFVSVVGKALHRTSSEAPAKYILLLKLLK</sequence>
<proteinExistence type="predicted"/>
<reference evidence="1 2" key="1">
    <citation type="journal article" date="2023" name="Plants (Basel)">
        <title>Bridging the Gap: Combining Genomics and Transcriptomics Approaches to Understand Stylosanthes scabra, an Orphan Legume from the Brazilian Caatinga.</title>
        <authorList>
            <person name="Ferreira-Neto J.R.C."/>
            <person name="da Silva M.D."/>
            <person name="Binneck E."/>
            <person name="de Melo N.F."/>
            <person name="da Silva R.H."/>
            <person name="de Melo A.L.T.M."/>
            <person name="Pandolfi V."/>
            <person name="Bustamante F.O."/>
            <person name="Brasileiro-Vidal A.C."/>
            <person name="Benko-Iseppon A.M."/>
        </authorList>
    </citation>
    <scope>NUCLEOTIDE SEQUENCE [LARGE SCALE GENOMIC DNA]</scope>
    <source>
        <tissue evidence="1">Leaves</tissue>
    </source>
</reference>
<dbReference type="Proteomes" id="UP001341840">
    <property type="component" value="Unassembled WGS sequence"/>
</dbReference>
<evidence type="ECO:0000313" key="2">
    <source>
        <dbReference type="Proteomes" id="UP001341840"/>
    </source>
</evidence>
<accession>A0ABU6ZGB7</accession>
<gene>
    <name evidence="1" type="ORF">PIB30_050043</name>
</gene>
<evidence type="ECO:0000313" key="1">
    <source>
        <dbReference type="EMBL" id="MED6220985.1"/>
    </source>
</evidence>
<comment type="caution">
    <text evidence="1">The sequence shown here is derived from an EMBL/GenBank/DDBJ whole genome shotgun (WGS) entry which is preliminary data.</text>
</comment>